<feature type="region of interest" description="Disordered" evidence="3">
    <location>
        <begin position="2012"/>
        <end position="2038"/>
    </location>
</feature>
<dbReference type="SUPFAM" id="SSF103515">
    <property type="entry name" value="Autotransporter"/>
    <property type="match status" value="1"/>
</dbReference>
<dbReference type="InterPro" id="IPR024973">
    <property type="entry name" value="ESPR"/>
</dbReference>
<dbReference type="PANTHER" id="PTHR12338:SF5">
    <property type="entry name" value="ANTIGEN 43-RELATED"/>
    <property type="match status" value="1"/>
</dbReference>
<dbReference type="Pfam" id="PF12951">
    <property type="entry name" value="PATR"/>
    <property type="match status" value="2"/>
</dbReference>
<dbReference type="NCBIfam" id="TIGR01414">
    <property type="entry name" value="autotrans_barl"/>
    <property type="match status" value="1"/>
</dbReference>
<dbReference type="Pfam" id="PF18883">
    <property type="entry name" value="AC_1"/>
    <property type="match status" value="1"/>
</dbReference>
<dbReference type="InterPro" id="IPR043990">
    <property type="entry name" value="AC_1"/>
</dbReference>
<dbReference type="GeneID" id="57907178"/>
<dbReference type="InterPro" id="IPR036709">
    <property type="entry name" value="Autotransporte_beta_dom_sf"/>
</dbReference>
<dbReference type="PROSITE" id="PS00141">
    <property type="entry name" value="ASP_PROTEASE"/>
    <property type="match status" value="1"/>
</dbReference>
<evidence type="ECO:0000259" key="4">
    <source>
        <dbReference type="PROSITE" id="PS51208"/>
    </source>
</evidence>
<dbReference type="SMART" id="SM00869">
    <property type="entry name" value="Autotransporter"/>
    <property type="match status" value="1"/>
</dbReference>
<dbReference type="InterPro" id="IPR011050">
    <property type="entry name" value="Pectin_lyase_fold/virulence"/>
</dbReference>
<dbReference type="PROSITE" id="PS51208">
    <property type="entry name" value="AUTOTRANSPORTER"/>
    <property type="match status" value="1"/>
</dbReference>
<dbReference type="GO" id="GO:0004190">
    <property type="term" value="F:aspartic-type endopeptidase activity"/>
    <property type="evidence" value="ECO:0007669"/>
    <property type="project" value="InterPro"/>
</dbReference>
<keyword evidence="1" id="KW-0732">Signal</keyword>
<dbReference type="OrthoDB" id="6462569at2"/>
<dbReference type="NCBIfam" id="TIGR02601">
    <property type="entry name" value="autotrns_rpt"/>
    <property type="match status" value="2"/>
</dbReference>
<dbReference type="RefSeq" id="WP_032910828.1">
    <property type="nucleotide sequence ID" value="NZ_CP023964.1"/>
</dbReference>
<sequence>MNRVFRVIWNSALGRYDVASEFSKSGKKTKSCCSGTVAATLSLTAPSCLSQMAITLMLTLGASSAFAADITVPVFTPEVDFEQSFTGTANTLSGSFSNIARGDAGFKNSKLGDIPAGNFLNGAENLISKNIFNLGDMVTETFLDPKGTGALITINVFSSTAMSIKPLADFTVPVSYAVGEDGQYVNRNLFHVQDSSDLTVNVGSTTLGWVNDSTNYFSAILKGGLKNETAATTSSGFYVDSNNASSQNTVLNYNSKTVVNLGNNSNNIRDSGTSVANAVLDDFTGAFTSPYLGAQNVQNFADFQKYNNDLIAGIKSGAIVLDSKGYQAELARAYFTNGSNTSPKVTPIYLDMGIDANDAVNHIIDSTRVAFIHGDGQHAIVNIGSDANIQAFNTDISVVRLQDGATLNNAGILGSAAATVRGTNIIFATDSTVINEATGVLDAGTNPDMLDFQSTPTATLPLNVASGSHTAILANGTSSVTNNGVINTASRGASVYTRAAIIDGTSTFVNNGNINIAATVDTSPAAGYLNEGVSVQKGSTFENNGSVYIGRQAQRSLTDVVTDLAIKTESYAVKLVQDTVNLSNIATFINNVGGKIVIGSKTENSTAILAQGARTAVSQNGTIELNGAGATPGQNAAQNIGISSSLNATNIFNNGDIIINGINTVGMKVLTNSAATNAGNIYVNKGLDAATNLANYGIQAVGVGAVANLSGQVNLSGDGAIGVVAEDKGTINVTGNGQVEFVSGKKQVGYLIYGAGASVNNTASGDETVSTEGSTLYRVDKGASFAGTTASTMNATGQNSSLIQVTGAGSNFSSGALDMVLSGEGATGVKVEGGATGIITADASLTLSGDGATAGIVDGNYYGLDGIATGATGKSVLTSSAVLTTGNTASGAYGYIARNGGELIHKGTIDFTQSGSTGVLVDGGILTNQNLISVNGTAVNIQGANSTVNNSGTVNATDGTAAFLLGAGASLTLSGNGETKAGGTAHGVLLDTGATALTVDGATITMTAGGSGNAIENQAEISGIQLKDTTLTVGNGAGIRTGASMAATNSGTINVNGSGTGILFANTGNTITDNTLDMSDSAGLVINVNSAAGKGIVTHSSQNLKTGASVNVNDAAGGAALIVQGTTSEVEQSGNLTSQSLTNPVVDINNGYVTSFTNSGAIHASSAAQQAVVTNTGNGVAFTNQTSGSIIGQVNLLTGNNTVTLMQGSKGTDFTTGSGDDEFILRDLTLADTGVFSSLNGGTGTDTLTLDNSLYTLSNVDAIQNMDYIDLINNSTLTMDNVLLALGNAQDDNANTGFNLGDGSLLQVNNLNAVDFNSKLNGLGTVGVDTAGNAFNFTANAAQNAFNGVLALGNATFDLAAQNTTALVNASLKLGADSITTVADGVQTIGGLIFDGGTAKFNTGTPGETVAQSTIHTTNEMDLLGTGTVEVNIESVDNSQTPVNPVLPIMEQDDANTLLQLAISDVAVQGNGGNLVLKDQYGNIITDATTADIAQNGTTVAKGTYDYRLTSGVNNDGLYVSYGLTQVELQGSGADALSLYATNKTGPAAELSAKITGMGDLAIDTGAGNTVTLSNLDNDYTGATEVRSGTLQMLNDNVLGNTSLLSLAADTVFDMDGHSQTVGELNGTAGSSLNFNGGSLTLSQGGISDGELTGNGALTIAADVLTVNGANSGLSAVTTIASGAQALLNDVAGLGNGDIINAGLLTLTGAAGQLVNAISDTGSVVLQDSSDITASGDNSQFSGLFDINNASQLTVSQAANLGTAAVANNGSLVLNSATHWALANNVTGSGSLTKNGVGTVSLTQSAAYTGQTDINAGGLILGSSADPMTLASQQVNIANGAFMGGFGGVAGAIDNQGTLFVGNPVASVTSVLSRLAPASNVFTVGTDLTNSGTVFIGNKTSDGTGTTGNQLVVNGNYIGNNGLLHFNTALGDDNSATDSMIVNGNTSGTTNVSVDNAGGLGAKTLNGIELIQVNGQSDGDFKSGRIVAGAYDYSLVRGVGQNATNWYLTSLSNLPVDPENPVDPESPVNPGEETKRPEAGSYTANLAAANTMFVTRLHDRLGETQYIDALTGEQKVTSMWLRNEGGHNRSRDTSGQLKTQSNRYVMQLGGDIAQWSNNDLDRLHLGVMAGYGNSKNNTRSTSGYQSDGSVDGYTAGVYSTWYANNEDKSGLYVDGWAQYSWFNNTVQGEGLVSEEYKSKGITASVESGYTFKIGENKSKNETYFIQPKAQITWMGVKADEHREANGTQVNGQGDGNIQTRLGVRSYMKGHHESDNGKDREFQPFVEANWIHNTKDFGANMNSIDVKQAGAKNIGELKLGVEGQLNKQLNVWGNVGQQLGDKGYSDTAVMLGVKYNF</sequence>
<organism evidence="5 6">
    <name type="scientific">Yersinia frederiksenii</name>
    <dbReference type="NCBI Taxonomy" id="29484"/>
    <lineage>
        <taxon>Bacteria</taxon>
        <taxon>Pseudomonadati</taxon>
        <taxon>Pseudomonadota</taxon>
        <taxon>Gammaproteobacteria</taxon>
        <taxon>Enterobacterales</taxon>
        <taxon>Yersiniaceae</taxon>
        <taxon>Yersinia</taxon>
    </lineage>
</organism>
<reference evidence="5 6" key="1">
    <citation type="submission" date="2018-06" db="EMBL/GenBank/DDBJ databases">
        <authorList>
            <consortium name="Pathogen Informatics"/>
            <person name="Doyle S."/>
        </authorList>
    </citation>
    <scope>NUCLEOTIDE SEQUENCE [LARGE SCALE GENOMIC DNA]</scope>
    <source>
        <strain evidence="5 6">NCTC11470</strain>
    </source>
</reference>
<dbReference type="InterPro" id="IPR012332">
    <property type="entry name" value="Autotransporter_pectin_lyase_C"/>
</dbReference>
<evidence type="ECO:0000313" key="5">
    <source>
        <dbReference type="EMBL" id="SUP75580.1"/>
    </source>
</evidence>
<keyword evidence="2" id="KW-0843">Virulence</keyword>
<dbReference type="InterPro" id="IPR013425">
    <property type="entry name" value="Autotrns_rpt"/>
</dbReference>
<proteinExistence type="predicted"/>
<dbReference type="Pfam" id="PF03797">
    <property type="entry name" value="Autotransporter"/>
    <property type="match status" value="1"/>
</dbReference>
<dbReference type="Gene3D" id="2.160.20.20">
    <property type="match status" value="1"/>
</dbReference>
<dbReference type="InterPro" id="IPR050909">
    <property type="entry name" value="Bact_Autotransporter_VF"/>
</dbReference>
<protein>
    <submittedName>
        <fullName evidence="5">Autotransporter protein</fullName>
    </submittedName>
</protein>
<dbReference type="CDD" id="cd01344">
    <property type="entry name" value="PL2_Passenger_AT"/>
    <property type="match status" value="1"/>
</dbReference>
<evidence type="ECO:0000256" key="1">
    <source>
        <dbReference type="ARBA" id="ARBA00022729"/>
    </source>
</evidence>
<evidence type="ECO:0000256" key="3">
    <source>
        <dbReference type="SAM" id="MobiDB-lite"/>
    </source>
</evidence>
<accession>A0A380PPT2</accession>
<dbReference type="Proteomes" id="UP000254835">
    <property type="component" value="Unassembled WGS sequence"/>
</dbReference>
<dbReference type="Gene3D" id="2.40.128.130">
    <property type="entry name" value="Autotransporter beta-domain"/>
    <property type="match status" value="1"/>
</dbReference>
<dbReference type="Pfam" id="PF13018">
    <property type="entry name" value="ESPR"/>
    <property type="match status" value="1"/>
</dbReference>
<evidence type="ECO:0000313" key="6">
    <source>
        <dbReference type="Proteomes" id="UP000254835"/>
    </source>
</evidence>
<dbReference type="InterPro" id="IPR001969">
    <property type="entry name" value="Aspartic_peptidase_AS"/>
</dbReference>
<dbReference type="InterPro" id="IPR005546">
    <property type="entry name" value="Autotransporte_beta"/>
</dbReference>
<dbReference type="EMBL" id="UHJA01000001">
    <property type="protein sequence ID" value="SUP75580.1"/>
    <property type="molecule type" value="Genomic_DNA"/>
</dbReference>
<dbReference type="SUPFAM" id="SSF51126">
    <property type="entry name" value="Pectin lyase-like"/>
    <property type="match status" value="1"/>
</dbReference>
<feature type="domain" description="Autotransporter" evidence="4">
    <location>
        <begin position="2072"/>
        <end position="2356"/>
    </location>
</feature>
<evidence type="ECO:0000256" key="2">
    <source>
        <dbReference type="ARBA" id="ARBA00023026"/>
    </source>
</evidence>
<dbReference type="GO" id="GO:0006508">
    <property type="term" value="P:proteolysis"/>
    <property type="evidence" value="ECO:0007669"/>
    <property type="project" value="InterPro"/>
</dbReference>
<dbReference type="GO" id="GO:0019867">
    <property type="term" value="C:outer membrane"/>
    <property type="evidence" value="ECO:0007669"/>
    <property type="project" value="InterPro"/>
</dbReference>
<name>A0A380PPT2_YERFR</name>
<dbReference type="InterPro" id="IPR006315">
    <property type="entry name" value="OM_autotransptr_brl_dom"/>
</dbReference>
<dbReference type="PANTHER" id="PTHR12338">
    <property type="entry name" value="AUTOTRANSPORTER"/>
    <property type="match status" value="1"/>
</dbReference>
<gene>
    <name evidence="5" type="primary">icsA_2</name>
    <name evidence="5" type="ORF">NCTC11470_00593</name>
</gene>